<keyword evidence="2" id="KW-0418">Kinase</keyword>
<dbReference type="GO" id="GO:0000155">
    <property type="term" value="F:phosphorelay sensor kinase activity"/>
    <property type="evidence" value="ECO:0007669"/>
    <property type="project" value="InterPro"/>
</dbReference>
<dbReference type="InterPro" id="IPR000700">
    <property type="entry name" value="PAS-assoc_C"/>
</dbReference>
<dbReference type="SMART" id="SM00091">
    <property type="entry name" value="PAS"/>
    <property type="match status" value="3"/>
</dbReference>
<dbReference type="Gene3D" id="3.30.450.20">
    <property type="entry name" value="PAS domain"/>
    <property type="match status" value="3"/>
</dbReference>
<dbReference type="InterPro" id="IPR000014">
    <property type="entry name" value="PAS"/>
</dbReference>
<organism evidence="8">
    <name type="scientific">hydrocarbon metagenome</name>
    <dbReference type="NCBI Taxonomy" id="938273"/>
    <lineage>
        <taxon>unclassified sequences</taxon>
        <taxon>metagenomes</taxon>
        <taxon>ecological metagenomes</taxon>
    </lineage>
</organism>
<evidence type="ECO:0000256" key="4">
    <source>
        <dbReference type="SAM" id="MobiDB-lite"/>
    </source>
</evidence>
<dbReference type="PANTHER" id="PTHR24421">
    <property type="entry name" value="NITRATE/NITRITE SENSOR PROTEIN NARX-RELATED"/>
    <property type="match status" value="1"/>
</dbReference>
<evidence type="ECO:0000259" key="7">
    <source>
        <dbReference type="PROSITE" id="PS50113"/>
    </source>
</evidence>
<feature type="coiled-coil region" evidence="3">
    <location>
        <begin position="403"/>
        <end position="430"/>
    </location>
</feature>
<evidence type="ECO:0000256" key="2">
    <source>
        <dbReference type="ARBA" id="ARBA00022777"/>
    </source>
</evidence>
<dbReference type="GO" id="GO:0016020">
    <property type="term" value="C:membrane"/>
    <property type="evidence" value="ECO:0007669"/>
    <property type="project" value="InterPro"/>
</dbReference>
<dbReference type="PROSITE" id="PS50112">
    <property type="entry name" value="PAS"/>
    <property type="match status" value="3"/>
</dbReference>
<feature type="domain" description="PAS" evidence="6">
    <location>
        <begin position="287"/>
        <end position="357"/>
    </location>
</feature>
<dbReference type="EMBL" id="LNQE01000916">
    <property type="protein sequence ID" value="KUG23206.1"/>
    <property type="molecule type" value="Genomic_DNA"/>
</dbReference>
<feature type="domain" description="PAC" evidence="7">
    <location>
        <begin position="361"/>
        <end position="412"/>
    </location>
</feature>
<dbReference type="GO" id="GO:0046983">
    <property type="term" value="F:protein dimerization activity"/>
    <property type="evidence" value="ECO:0007669"/>
    <property type="project" value="InterPro"/>
</dbReference>
<dbReference type="Gene3D" id="1.20.5.1930">
    <property type="match status" value="1"/>
</dbReference>
<comment type="caution">
    <text evidence="8">The sequence shown here is derived from an EMBL/GenBank/DDBJ whole genome shotgun (WGS) entry which is preliminary data.</text>
</comment>
<dbReference type="Pfam" id="PF08447">
    <property type="entry name" value="PAS_3"/>
    <property type="match status" value="1"/>
</dbReference>
<reference evidence="8" key="1">
    <citation type="journal article" date="2015" name="Proc. Natl. Acad. Sci. U.S.A.">
        <title>Networks of energetic and metabolic interactions define dynamics in microbial communities.</title>
        <authorList>
            <person name="Embree M."/>
            <person name="Liu J.K."/>
            <person name="Al-Bassam M.M."/>
            <person name="Zengler K."/>
        </authorList>
    </citation>
    <scope>NUCLEOTIDE SEQUENCE</scope>
</reference>
<dbReference type="SMART" id="SM00387">
    <property type="entry name" value="HATPase_c"/>
    <property type="match status" value="1"/>
</dbReference>
<feature type="region of interest" description="Disordered" evidence="4">
    <location>
        <begin position="1"/>
        <end position="26"/>
    </location>
</feature>
<name>A0A0W8FQS5_9ZZZZ</name>
<feature type="domain" description="Histidine kinase" evidence="5">
    <location>
        <begin position="546"/>
        <end position="635"/>
    </location>
</feature>
<dbReference type="InterPro" id="IPR036890">
    <property type="entry name" value="HATPase_C_sf"/>
</dbReference>
<feature type="compositionally biased region" description="Basic and acidic residues" evidence="4">
    <location>
        <begin position="1"/>
        <end position="11"/>
    </location>
</feature>
<feature type="domain" description="PAS" evidence="6">
    <location>
        <begin position="52"/>
        <end position="104"/>
    </location>
</feature>
<dbReference type="InterPro" id="IPR001610">
    <property type="entry name" value="PAC"/>
</dbReference>
<dbReference type="SUPFAM" id="SSF55874">
    <property type="entry name" value="ATPase domain of HSP90 chaperone/DNA topoisomerase II/histidine kinase"/>
    <property type="match status" value="1"/>
</dbReference>
<dbReference type="CDD" id="cd00130">
    <property type="entry name" value="PAS"/>
    <property type="match status" value="3"/>
</dbReference>
<sequence length="648" mass="74475">MKSKSSKEHSNKTISRGAASADMHTQGELKKSEELYRLLTDQSIMGIHIIQDGRIKYVNRATALITGYSREEMMNWEPDGYRRLLNPDDLPYVMEQSKKKQTGDPDIVVQYTWRMITKSGKMKWIESYSKTTLFEGLPADFVMMIDITARRKAEDALSQSEEKYRAIIENIEDGLAEIDLKGNFIFFNDAISKVHGYPRNELMQLNYRDYMDEENAKKIFARYNKVFHTGKSEKEAGYEIITKSGDRKYLDVSITPIKNDINRVIAFRVIVRDRTERRKAEEKSREIEERYKALIDRSLDFIYTIDFEGRFIDANEAALRRFDYKREDISSLNITSFLDEKQLLSVLKIMQELTETGTQKELAEIKLRHKDGSYVYVESKGSVVMSDGKPVAIQAVARDITERRQAAEEIRRTQEQMRAFAARLQTVREEERTHIAREVHDELGGALTGIKIDLSLLKKVAGEIKENSLKDPLLNQIYNTMKNIDNTMQAVRKIATELRPGILDDLGLVAAVEWQLDDFKKRTGINYEWVSTQKKIRLDEQGATALFRIFQETLTNVFRHADATIVHVRLHKKSGNYILAVEDNGRGITKNKIDDNKSLGLLGMRERVLAVGGHINIEGHPGKGTKVSVEIPVNQVGKYRMPERRSVS</sequence>
<dbReference type="NCBIfam" id="TIGR00229">
    <property type="entry name" value="sensory_box"/>
    <property type="match status" value="3"/>
</dbReference>
<protein>
    <submittedName>
        <fullName evidence="8">Uncharacterized protein</fullName>
    </submittedName>
</protein>
<dbReference type="SMART" id="SM00086">
    <property type="entry name" value="PAC"/>
    <property type="match status" value="3"/>
</dbReference>
<dbReference type="Pfam" id="PF13426">
    <property type="entry name" value="PAS_9"/>
    <property type="match status" value="2"/>
</dbReference>
<dbReference type="Gene3D" id="3.30.565.10">
    <property type="entry name" value="Histidine kinase-like ATPase, C-terminal domain"/>
    <property type="match status" value="1"/>
</dbReference>
<dbReference type="InterPro" id="IPR003594">
    <property type="entry name" value="HATPase_dom"/>
</dbReference>
<feature type="domain" description="PAC" evidence="7">
    <location>
        <begin position="234"/>
        <end position="286"/>
    </location>
</feature>
<dbReference type="PROSITE" id="PS50109">
    <property type="entry name" value="HIS_KIN"/>
    <property type="match status" value="1"/>
</dbReference>
<dbReference type="PANTHER" id="PTHR24421:SF59">
    <property type="entry name" value="OXYGEN SENSOR HISTIDINE KINASE NREB"/>
    <property type="match status" value="1"/>
</dbReference>
<dbReference type="SUPFAM" id="SSF55785">
    <property type="entry name" value="PYP-like sensor domain (PAS domain)"/>
    <property type="match status" value="3"/>
</dbReference>
<evidence type="ECO:0000256" key="1">
    <source>
        <dbReference type="ARBA" id="ARBA00022679"/>
    </source>
</evidence>
<proteinExistence type="predicted"/>
<dbReference type="AlphaFoldDB" id="A0A0W8FQS5"/>
<dbReference type="Pfam" id="PF07730">
    <property type="entry name" value="HisKA_3"/>
    <property type="match status" value="1"/>
</dbReference>
<dbReference type="InterPro" id="IPR011712">
    <property type="entry name" value="Sig_transdc_His_kin_sub3_dim/P"/>
</dbReference>
<dbReference type="CDD" id="cd16917">
    <property type="entry name" value="HATPase_UhpB-NarQ-NarX-like"/>
    <property type="match status" value="1"/>
</dbReference>
<evidence type="ECO:0000259" key="6">
    <source>
        <dbReference type="PROSITE" id="PS50112"/>
    </source>
</evidence>
<dbReference type="Pfam" id="PF02518">
    <property type="entry name" value="HATPase_c"/>
    <property type="match status" value="1"/>
</dbReference>
<dbReference type="InterPro" id="IPR013655">
    <property type="entry name" value="PAS_fold_3"/>
</dbReference>
<keyword evidence="1" id="KW-0808">Transferase</keyword>
<gene>
    <name evidence="8" type="ORF">ASZ90_007010</name>
</gene>
<evidence type="ECO:0000256" key="3">
    <source>
        <dbReference type="SAM" id="Coils"/>
    </source>
</evidence>
<evidence type="ECO:0000313" key="8">
    <source>
        <dbReference type="EMBL" id="KUG23206.1"/>
    </source>
</evidence>
<evidence type="ECO:0000259" key="5">
    <source>
        <dbReference type="PROSITE" id="PS50109"/>
    </source>
</evidence>
<feature type="domain" description="PAS" evidence="6">
    <location>
        <begin position="160"/>
        <end position="230"/>
    </location>
</feature>
<dbReference type="PROSITE" id="PS50113">
    <property type="entry name" value="PAC"/>
    <property type="match status" value="2"/>
</dbReference>
<dbReference type="InterPro" id="IPR050482">
    <property type="entry name" value="Sensor_HK_TwoCompSys"/>
</dbReference>
<accession>A0A0W8FQS5</accession>
<keyword evidence="3" id="KW-0175">Coiled coil</keyword>
<dbReference type="InterPro" id="IPR005467">
    <property type="entry name" value="His_kinase_dom"/>
</dbReference>
<dbReference type="InterPro" id="IPR035965">
    <property type="entry name" value="PAS-like_dom_sf"/>
</dbReference>
<feature type="coiled-coil region" evidence="3">
    <location>
        <begin position="270"/>
        <end position="297"/>
    </location>
</feature>